<dbReference type="PANTHER" id="PTHR31126">
    <property type="entry name" value="TYROSINE-PROTEIN PHOSPHATASE"/>
    <property type="match status" value="1"/>
</dbReference>
<gene>
    <name evidence="4" type="ORF">O9K51_09273</name>
</gene>
<dbReference type="PROSITE" id="PS00383">
    <property type="entry name" value="TYR_PHOSPHATASE_1"/>
    <property type="match status" value="1"/>
</dbReference>
<protein>
    <submittedName>
        <fullName evidence="4">Tyrosine/serine protein phosphatase</fullName>
    </submittedName>
</protein>
<keyword evidence="2" id="KW-0812">Transmembrane</keyword>
<evidence type="ECO:0000313" key="5">
    <source>
        <dbReference type="Proteomes" id="UP001163105"/>
    </source>
</evidence>
<proteinExistence type="predicted"/>
<keyword evidence="2" id="KW-0472">Membrane</keyword>
<dbReference type="InterPro" id="IPR000387">
    <property type="entry name" value="Tyr_Pase_dom"/>
</dbReference>
<organism evidence="4 5">
    <name type="scientific">Purpureocillium lavendulum</name>
    <dbReference type="NCBI Taxonomy" id="1247861"/>
    <lineage>
        <taxon>Eukaryota</taxon>
        <taxon>Fungi</taxon>
        <taxon>Dikarya</taxon>
        <taxon>Ascomycota</taxon>
        <taxon>Pezizomycotina</taxon>
        <taxon>Sordariomycetes</taxon>
        <taxon>Hypocreomycetidae</taxon>
        <taxon>Hypocreales</taxon>
        <taxon>Ophiocordycipitaceae</taxon>
        <taxon>Purpureocillium</taxon>
    </lineage>
</organism>
<dbReference type="InterPro" id="IPR026893">
    <property type="entry name" value="Tyr/Ser_Pase_IphP-type"/>
</dbReference>
<comment type="caution">
    <text evidence="4">The sequence shown here is derived from an EMBL/GenBank/DDBJ whole genome shotgun (WGS) entry which is preliminary data.</text>
</comment>
<evidence type="ECO:0000259" key="3">
    <source>
        <dbReference type="PROSITE" id="PS50056"/>
    </source>
</evidence>
<keyword evidence="5" id="KW-1185">Reference proteome</keyword>
<feature type="transmembrane region" description="Helical" evidence="2">
    <location>
        <begin position="155"/>
        <end position="180"/>
    </location>
</feature>
<name>A0AB34FI90_9HYPO</name>
<sequence>MVVAMAEPSPPPLDKVLNFRDVGRTVNEFLGERRVREGVIFRSARPDDATPRDKTVIRDELAVRTILDLRTKYRRPAWLLSSDPLYPHRPFAYCSSRTELLEQAQKHGAQGHGAEASRNGSIAPVHPPRIPGIDYREIKITGRSFERHLMSQLTWWSFMQVLTAFILVPAQANVIVLFIVGYRIDAVRIIGQEVLLARGLLGLGTDTLDHSGAEIREALCLYGDRRCAPALVHCTQGKDRTGLICALILMILDVPVPAIEHDYFLTDAALVSEREERLLEIRNIGLTDEWFNTAEDMISGMEKHLAQTYGGLDAYLDGIGFVEEDRVRLRGVLLY</sequence>
<evidence type="ECO:0000313" key="4">
    <source>
        <dbReference type="EMBL" id="KAJ6438678.1"/>
    </source>
</evidence>
<reference evidence="4" key="1">
    <citation type="submission" date="2023-01" db="EMBL/GenBank/DDBJ databases">
        <title>The growth and conidiation of Purpureocillium lavendulum are regulated by nitrogen source and histone H3K14 acetylation.</title>
        <authorList>
            <person name="Tang P."/>
            <person name="Han J."/>
            <person name="Zhang C."/>
            <person name="Tang P."/>
            <person name="Qi F."/>
            <person name="Zhang K."/>
            <person name="Liang L."/>
        </authorList>
    </citation>
    <scope>NUCLEOTIDE SEQUENCE</scope>
    <source>
        <strain evidence="4">YMF1.00683</strain>
    </source>
</reference>
<evidence type="ECO:0000256" key="2">
    <source>
        <dbReference type="SAM" id="Phobius"/>
    </source>
</evidence>
<feature type="region of interest" description="Disordered" evidence="1">
    <location>
        <begin position="104"/>
        <end position="123"/>
    </location>
</feature>
<dbReference type="InterPro" id="IPR016130">
    <property type="entry name" value="Tyr_Pase_AS"/>
</dbReference>
<evidence type="ECO:0000256" key="1">
    <source>
        <dbReference type="SAM" id="MobiDB-lite"/>
    </source>
</evidence>
<dbReference type="GO" id="GO:0004721">
    <property type="term" value="F:phosphoprotein phosphatase activity"/>
    <property type="evidence" value="ECO:0007669"/>
    <property type="project" value="InterPro"/>
</dbReference>
<dbReference type="PROSITE" id="PS50056">
    <property type="entry name" value="TYR_PHOSPHATASE_2"/>
    <property type="match status" value="1"/>
</dbReference>
<dbReference type="Proteomes" id="UP001163105">
    <property type="component" value="Unassembled WGS sequence"/>
</dbReference>
<dbReference type="Pfam" id="PF13350">
    <property type="entry name" value="Y_phosphatase3"/>
    <property type="match status" value="2"/>
</dbReference>
<dbReference type="EMBL" id="JAQHRD010000008">
    <property type="protein sequence ID" value="KAJ6438678.1"/>
    <property type="molecule type" value="Genomic_DNA"/>
</dbReference>
<keyword evidence="2" id="KW-1133">Transmembrane helix</keyword>
<dbReference type="InterPro" id="IPR029021">
    <property type="entry name" value="Prot-tyrosine_phosphatase-like"/>
</dbReference>
<dbReference type="SUPFAM" id="SSF52799">
    <property type="entry name" value="(Phosphotyrosine protein) phosphatases II"/>
    <property type="match status" value="1"/>
</dbReference>
<dbReference type="PANTHER" id="PTHR31126:SF10">
    <property type="entry name" value="PROTEIN PHOSPHATASE, PUTATIVE (AFU_ORTHOLOGUE AFUA_6G06650)-RELATED"/>
    <property type="match status" value="1"/>
</dbReference>
<accession>A0AB34FI90</accession>
<dbReference type="AlphaFoldDB" id="A0AB34FI90"/>
<feature type="domain" description="Tyrosine specific protein phosphatases" evidence="3">
    <location>
        <begin position="223"/>
        <end position="277"/>
    </location>
</feature>
<dbReference type="Gene3D" id="3.90.190.10">
    <property type="entry name" value="Protein tyrosine phosphatase superfamily"/>
    <property type="match status" value="1"/>
</dbReference>